<accession>A0A836CKZ3</accession>
<evidence type="ECO:0000256" key="2">
    <source>
        <dbReference type="ARBA" id="ARBA00010617"/>
    </source>
</evidence>
<dbReference type="OrthoDB" id="1470350at2759"/>
<dbReference type="InterPro" id="IPR036396">
    <property type="entry name" value="Cyt_P450_sf"/>
</dbReference>
<organism evidence="6 7">
    <name type="scientific">Tribonema minus</name>
    <dbReference type="NCBI Taxonomy" id="303371"/>
    <lineage>
        <taxon>Eukaryota</taxon>
        <taxon>Sar</taxon>
        <taxon>Stramenopiles</taxon>
        <taxon>Ochrophyta</taxon>
        <taxon>PX clade</taxon>
        <taxon>Xanthophyceae</taxon>
        <taxon>Tribonematales</taxon>
        <taxon>Tribonemataceae</taxon>
        <taxon>Tribonema</taxon>
    </lineage>
</organism>
<evidence type="ECO:0000313" key="6">
    <source>
        <dbReference type="EMBL" id="KAG5189264.1"/>
    </source>
</evidence>
<dbReference type="GO" id="GO:0020037">
    <property type="term" value="F:heme binding"/>
    <property type="evidence" value="ECO:0007669"/>
    <property type="project" value="InterPro"/>
</dbReference>
<dbReference type="PRINTS" id="PR00463">
    <property type="entry name" value="EP450I"/>
</dbReference>
<sequence>MAHKYRAPGCFTVDLAGLSLHILTGQEAVDWFYKAPESELSERAAALDFGFAETLGHLNANAGAEVAESAAVMAGIAPGEAAVFNDGMLLVRRMSLHALVSYLVGRRVLELCPSLLADFLLLQDDVDEATAKAAAIPKTMGRPFFLQPVAERRRALTKRLAAAIKAAWEEDAEPQAHSSSGSGITDAGGGGSDTNAAAAGTGDGTAGNGSAGSGLGVWPKALRALPSKGAIGAWAEYVHSEAHRERLRRPADKEAARPVHPVEAASLAVGVLLCAHSGCATGAAQTLFALLEHPREMAALRAEMERSGVPTRERMLDVPPSARAQAWGDQIAGAAGAESLVHGSAPLCRRLDACINEALRLSAHAIGAVRKVVAPEGALVPAARGAPRRLPHGTYAAVSFIAAHRDAARFADPCAYRPARHLQEEGGGVEGVGGARSPQQLLHFSSGRHRCPGEAFAGLVMRSAVLALLSRFEIEVRLHVRSAAIGGDRMDARAGAGHWTRMWGGDAALRLAAPLPELDFGSAALAQRRDKCQLRLKANW</sequence>
<dbReference type="InterPro" id="IPR001128">
    <property type="entry name" value="Cyt_P450"/>
</dbReference>
<proteinExistence type="inferred from homology"/>
<evidence type="ECO:0000256" key="1">
    <source>
        <dbReference type="ARBA" id="ARBA00001971"/>
    </source>
</evidence>
<keyword evidence="3 4" id="KW-0408">Iron</keyword>
<dbReference type="InterPro" id="IPR002401">
    <property type="entry name" value="Cyt_P450_E_grp-I"/>
</dbReference>
<keyword evidence="4" id="KW-0560">Oxidoreductase</keyword>
<dbReference type="AlphaFoldDB" id="A0A836CKZ3"/>
<dbReference type="Pfam" id="PF00067">
    <property type="entry name" value="p450"/>
    <property type="match status" value="1"/>
</dbReference>
<feature type="compositionally biased region" description="Gly residues" evidence="5">
    <location>
        <begin position="201"/>
        <end position="210"/>
    </location>
</feature>
<dbReference type="GO" id="GO:0016705">
    <property type="term" value="F:oxidoreductase activity, acting on paired donors, with incorporation or reduction of molecular oxygen"/>
    <property type="evidence" value="ECO:0007669"/>
    <property type="project" value="InterPro"/>
</dbReference>
<protein>
    <submittedName>
        <fullName evidence="6">Cytochrome P450</fullName>
    </submittedName>
</protein>
<evidence type="ECO:0000313" key="7">
    <source>
        <dbReference type="Proteomes" id="UP000664859"/>
    </source>
</evidence>
<name>A0A836CKZ3_9STRA</name>
<dbReference type="PROSITE" id="PS00086">
    <property type="entry name" value="CYTOCHROME_P450"/>
    <property type="match status" value="1"/>
</dbReference>
<comment type="caution">
    <text evidence="6">The sequence shown here is derived from an EMBL/GenBank/DDBJ whole genome shotgun (WGS) entry which is preliminary data.</text>
</comment>
<dbReference type="EMBL" id="JAFCMP010000055">
    <property type="protein sequence ID" value="KAG5189264.1"/>
    <property type="molecule type" value="Genomic_DNA"/>
</dbReference>
<evidence type="ECO:0000256" key="5">
    <source>
        <dbReference type="SAM" id="MobiDB-lite"/>
    </source>
</evidence>
<dbReference type="InterPro" id="IPR050121">
    <property type="entry name" value="Cytochrome_P450_monoxygenase"/>
</dbReference>
<dbReference type="GO" id="GO:0005506">
    <property type="term" value="F:iron ion binding"/>
    <property type="evidence" value="ECO:0007669"/>
    <property type="project" value="InterPro"/>
</dbReference>
<keyword evidence="7" id="KW-1185">Reference proteome</keyword>
<comment type="similarity">
    <text evidence="2 4">Belongs to the cytochrome P450 family.</text>
</comment>
<evidence type="ECO:0000256" key="3">
    <source>
        <dbReference type="PIRSR" id="PIRSR602401-1"/>
    </source>
</evidence>
<dbReference type="GO" id="GO:0004497">
    <property type="term" value="F:monooxygenase activity"/>
    <property type="evidence" value="ECO:0007669"/>
    <property type="project" value="UniProtKB-KW"/>
</dbReference>
<dbReference type="PANTHER" id="PTHR24305:SF166">
    <property type="entry name" value="CYTOCHROME P450 12A4, MITOCHONDRIAL-RELATED"/>
    <property type="match status" value="1"/>
</dbReference>
<dbReference type="Gene3D" id="1.10.630.10">
    <property type="entry name" value="Cytochrome P450"/>
    <property type="match status" value="1"/>
</dbReference>
<dbReference type="SUPFAM" id="SSF48264">
    <property type="entry name" value="Cytochrome P450"/>
    <property type="match status" value="1"/>
</dbReference>
<keyword evidence="4" id="KW-0503">Monooxygenase</keyword>
<dbReference type="InterPro" id="IPR017972">
    <property type="entry name" value="Cyt_P450_CS"/>
</dbReference>
<feature type="region of interest" description="Disordered" evidence="5">
    <location>
        <begin position="171"/>
        <end position="210"/>
    </location>
</feature>
<keyword evidence="3 4" id="KW-0349">Heme</keyword>
<gene>
    <name evidence="6" type="ORF">JKP88DRAFT_353199</name>
</gene>
<dbReference type="Proteomes" id="UP000664859">
    <property type="component" value="Unassembled WGS sequence"/>
</dbReference>
<keyword evidence="3 4" id="KW-0479">Metal-binding</keyword>
<feature type="binding site" description="axial binding residue" evidence="3">
    <location>
        <position position="451"/>
    </location>
    <ligand>
        <name>heme</name>
        <dbReference type="ChEBI" id="CHEBI:30413"/>
    </ligand>
    <ligandPart>
        <name>Fe</name>
        <dbReference type="ChEBI" id="CHEBI:18248"/>
    </ligandPart>
</feature>
<comment type="cofactor">
    <cofactor evidence="1 3">
        <name>heme</name>
        <dbReference type="ChEBI" id="CHEBI:30413"/>
    </cofactor>
</comment>
<reference evidence="6" key="1">
    <citation type="submission" date="2021-02" db="EMBL/GenBank/DDBJ databases">
        <title>First Annotated Genome of the Yellow-green Alga Tribonema minus.</title>
        <authorList>
            <person name="Mahan K.M."/>
        </authorList>
    </citation>
    <scope>NUCLEOTIDE SEQUENCE</scope>
    <source>
        <strain evidence="6">UTEX B ZZ1240</strain>
    </source>
</reference>
<dbReference type="PANTHER" id="PTHR24305">
    <property type="entry name" value="CYTOCHROME P450"/>
    <property type="match status" value="1"/>
</dbReference>
<evidence type="ECO:0000256" key="4">
    <source>
        <dbReference type="RuleBase" id="RU000461"/>
    </source>
</evidence>